<evidence type="ECO:0000256" key="1">
    <source>
        <dbReference type="SAM" id="MobiDB-lite"/>
    </source>
</evidence>
<evidence type="ECO:0000313" key="2">
    <source>
        <dbReference type="EMBL" id="OAC97621.1"/>
    </source>
</evidence>
<dbReference type="Proteomes" id="UP000077051">
    <property type="component" value="Unassembled WGS sequence"/>
</dbReference>
<name>A0A168GES5_MUCCL</name>
<feature type="compositionally biased region" description="Polar residues" evidence="1">
    <location>
        <begin position="1"/>
        <end position="17"/>
    </location>
</feature>
<dbReference type="AlphaFoldDB" id="A0A168GES5"/>
<keyword evidence="3" id="KW-1185">Reference proteome</keyword>
<dbReference type="STRING" id="747725.A0A168GES5"/>
<dbReference type="EMBL" id="AMYB01000014">
    <property type="protein sequence ID" value="OAC97621.1"/>
    <property type="molecule type" value="Genomic_DNA"/>
</dbReference>
<dbReference type="VEuPathDB" id="FungiDB:MUCCIDRAFT_116280"/>
<protein>
    <submittedName>
        <fullName evidence="2">Uncharacterized protein</fullName>
    </submittedName>
</protein>
<feature type="region of interest" description="Disordered" evidence="1">
    <location>
        <begin position="1"/>
        <end position="24"/>
    </location>
</feature>
<accession>A0A168GES5</accession>
<proteinExistence type="predicted"/>
<evidence type="ECO:0000313" key="3">
    <source>
        <dbReference type="Proteomes" id="UP000077051"/>
    </source>
</evidence>
<gene>
    <name evidence="2" type="ORF">MUCCIDRAFT_116280</name>
</gene>
<sequence length="331" mass="35453">MATSGSTSAPANASTLNNKRRRDSMQQDIASHDYYNNLNINSTRTKSGFAASRCASDTDLPTLNSCTKKGSADAKSSANTANTAHTAVMSIIPFRPHITSLGLLLEFYVIPADAAEAKKWALHLFTTPTTTVVGAIDGDDAQKSCSSSTAPSASTTELGTRSHILEINLKRFYAIQRPAKHAVCLVVHSHYAPQILKICGDDGLNRITDSNLISANNLGDPHFSKTLSAKQSDDKAKAIYYNRMHQAAAQLGEPRVGFTIFKFFNALDSTDHHHVGKISAVNTARSVLKGFDASNLFTSLATSTYIADGYNPSTPLTDASDAGASFMDTNQ</sequence>
<comment type="caution">
    <text evidence="2">The sequence shown here is derived from an EMBL/GenBank/DDBJ whole genome shotgun (WGS) entry which is preliminary data.</text>
</comment>
<organism evidence="2 3">
    <name type="scientific">Mucor lusitanicus CBS 277.49</name>
    <dbReference type="NCBI Taxonomy" id="747725"/>
    <lineage>
        <taxon>Eukaryota</taxon>
        <taxon>Fungi</taxon>
        <taxon>Fungi incertae sedis</taxon>
        <taxon>Mucoromycota</taxon>
        <taxon>Mucoromycotina</taxon>
        <taxon>Mucoromycetes</taxon>
        <taxon>Mucorales</taxon>
        <taxon>Mucorineae</taxon>
        <taxon>Mucoraceae</taxon>
        <taxon>Mucor</taxon>
    </lineage>
</organism>
<reference evidence="2 3" key="1">
    <citation type="submission" date="2015-06" db="EMBL/GenBank/DDBJ databases">
        <title>Expansion of signal transduction pathways in fungi by whole-genome duplication.</title>
        <authorList>
            <consortium name="DOE Joint Genome Institute"/>
            <person name="Corrochano L.M."/>
            <person name="Kuo A."/>
            <person name="Marcet-Houben M."/>
            <person name="Polaino S."/>
            <person name="Salamov A."/>
            <person name="Villalobos J.M."/>
            <person name="Alvarez M.I."/>
            <person name="Avalos J."/>
            <person name="Benito E.P."/>
            <person name="Benoit I."/>
            <person name="Burger G."/>
            <person name="Camino L.P."/>
            <person name="Canovas D."/>
            <person name="Cerda-Olmedo E."/>
            <person name="Cheng J.-F."/>
            <person name="Dominguez A."/>
            <person name="Elias M."/>
            <person name="Eslava A.P."/>
            <person name="Glaser F."/>
            <person name="Grimwood J."/>
            <person name="Gutierrez G."/>
            <person name="Heitman J."/>
            <person name="Henrissat B."/>
            <person name="Iturriaga E.A."/>
            <person name="Lang B.F."/>
            <person name="Lavin J.L."/>
            <person name="Lee S."/>
            <person name="Li W."/>
            <person name="Lindquist E."/>
            <person name="Lopez-Garcia S."/>
            <person name="Luque E.M."/>
            <person name="Marcos A.T."/>
            <person name="Martin J."/>
            <person name="Mccluskey K."/>
            <person name="Medina H.R."/>
            <person name="Miralles-Duran A."/>
            <person name="Miyazaki A."/>
            <person name="Munoz-Torres E."/>
            <person name="Oguiza J.A."/>
            <person name="Ohm R."/>
            <person name="Olmedo M."/>
            <person name="Orejas M."/>
            <person name="Ortiz-Castellanos L."/>
            <person name="Pisabarro A.G."/>
            <person name="Rodriguez-Romero J."/>
            <person name="Ruiz-Herrera J."/>
            <person name="Ruiz-Vazquez R."/>
            <person name="Sanz C."/>
            <person name="Schackwitz W."/>
            <person name="Schmutz J."/>
            <person name="Shahriari M."/>
            <person name="Shelest E."/>
            <person name="Silva-Franco F."/>
            <person name="Soanes D."/>
            <person name="Syed K."/>
            <person name="Tagua V.G."/>
            <person name="Talbot N.J."/>
            <person name="Thon M."/>
            <person name="De Vries R.P."/>
            <person name="Wiebenga A."/>
            <person name="Yadav J.S."/>
            <person name="Braun E.L."/>
            <person name="Baker S."/>
            <person name="Garre V."/>
            <person name="Horwitz B."/>
            <person name="Torres-Martinez S."/>
            <person name="Idnurm A."/>
            <person name="Herrera-Estrella A."/>
            <person name="Gabaldon T."/>
            <person name="Grigoriev I.V."/>
        </authorList>
    </citation>
    <scope>NUCLEOTIDE SEQUENCE [LARGE SCALE GENOMIC DNA]</scope>
    <source>
        <strain evidence="2 3">CBS 277.49</strain>
    </source>
</reference>